<evidence type="ECO:0000256" key="1">
    <source>
        <dbReference type="SAM" id="MobiDB-lite"/>
    </source>
</evidence>
<evidence type="ECO:0000313" key="4">
    <source>
        <dbReference type="Proteomes" id="UP000624325"/>
    </source>
</evidence>
<name>A0ABQ4C3A4_9ACTN</name>
<comment type="caution">
    <text evidence="3">The sequence shown here is derived from an EMBL/GenBank/DDBJ whole genome shotgun (WGS) entry which is preliminary data.</text>
</comment>
<evidence type="ECO:0000256" key="2">
    <source>
        <dbReference type="SAM" id="Phobius"/>
    </source>
</evidence>
<organism evidence="3 4">
    <name type="scientific">Asanoa iriomotensis</name>
    <dbReference type="NCBI Taxonomy" id="234613"/>
    <lineage>
        <taxon>Bacteria</taxon>
        <taxon>Bacillati</taxon>
        <taxon>Actinomycetota</taxon>
        <taxon>Actinomycetes</taxon>
        <taxon>Micromonosporales</taxon>
        <taxon>Micromonosporaceae</taxon>
        <taxon>Asanoa</taxon>
    </lineage>
</organism>
<proteinExistence type="predicted"/>
<reference evidence="3 4" key="1">
    <citation type="submission" date="2021-01" db="EMBL/GenBank/DDBJ databases">
        <title>Whole genome shotgun sequence of Asanoa iriomotensis NBRC 100142.</title>
        <authorList>
            <person name="Komaki H."/>
            <person name="Tamura T."/>
        </authorList>
    </citation>
    <scope>NUCLEOTIDE SEQUENCE [LARGE SCALE GENOMIC DNA]</scope>
    <source>
        <strain evidence="3 4">NBRC 100142</strain>
    </source>
</reference>
<accession>A0ABQ4C3A4</accession>
<dbReference type="EMBL" id="BONC01000021">
    <property type="protein sequence ID" value="GIF57239.1"/>
    <property type="molecule type" value="Genomic_DNA"/>
</dbReference>
<dbReference type="Proteomes" id="UP000624325">
    <property type="component" value="Unassembled WGS sequence"/>
</dbReference>
<evidence type="ECO:0000313" key="3">
    <source>
        <dbReference type="EMBL" id="GIF57239.1"/>
    </source>
</evidence>
<keyword evidence="2" id="KW-0812">Transmembrane</keyword>
<keyword evidence="2" id="KW-1133">Transmembrane helix</keyword>
<feature type="compositionally biased region" description="Low complexity" evidence="1">
    <location>
        <begin position="87"/>
        <end position="111"/>
    </location>
</feature>
<feature type="region of interest" description="Disordered" evidence="1">
    <location>
        <begin position="34"/>
        <end position="121"/>
    </location>
</feature>
<keyword evidence="4" id="KW-1185">Reference proteome</keyword>
<keyword evidence="2" id="KW-0472">Membrane</keyword>
<sequence>MPAIVRALVAGLIAGGLTTLVVAVPSMGAAPRDVTAAFDPGSEAAGDPDPGATEPESPPTNPAPTDTPSPTPTETPTEQPTDPPTQEPTETAGPSERPNPTGQPQPTFTGPGQPGPVLPGEQPRLAALVWTDDITLGTSYWSRRATQTDLRVVVSNTGTIVSRLTMRYTLPAGVTDAGTPGCELASGRTYVCGSWTASPGKRFSTSIRVRVAGDAWRRMPLSGSVDVTASAPGRSDLGTVGDNQGFAVLFPPGPPVAGIRLAAGEVAFATATEPADLAVRLTNTGDTASVGAVEVVLPDGVTVGTHPAGCATTGDRTRCDLGVVAAGETLTATLPLLATLEAQRLAPLSGAVSGTLTSGGRTKQMQMSFRITAAAATATPSADPPGAAVPTASQGVIGGFAPVSATTGGLTTVQKTALALVVVSVLLVVLAIALATTSLRRRIEDDSTAVLDAPGRD</sequence>
<protein>
    <recommendedName>
        <fullName evidence="5">DUF11 domain-containing protein</fullName>
    </recommendedName>
</protein>
<feature type="transmembrane region" description="Helical" evidence="2">
    <location>
        <begin position="417"/>
        <end position="435"/>
    </location>
</feature>
<feature type="compositionally biased region" description="Pro residues" evidence="1">
    <location>
        <begin position="56"/>
        <end position="73"/>
    </location>
</feature>
<gene>
    <name evidence="3" type="ORF">Air01nite_33340</name>
</gene>
<evidence type="ECO:0008006" key="5">
    <source>
        <dbReference type="Google" id="ProtNLM"/>
    </source>
</evidence>